<dbReference type="InterPro" id="IPR011053">
    <property type="entry name" value="Single_hybrid_motif"/>
</dbReference>
<dbReference type="InterPro" id="IPR000089">
    <property type="entry name" value="Biotin_lipoyl"/>
</dbReference>
<dbReference type="RefSeq" id="WP_171906301.1">
    <property type="nucleotide sequence ID" value="NZ_FNAQ01000002.1"/>
</dbReference>
<dbReference type="PROSITE" id="PS50968">
    <property type="entry name" value="BIOTINYL_LIPOYL"/>
    <property type="match status" value="1"/>
</dbReference>
<dbReference type="PANTHER" id="PTHR45266">
    <property type="entry name" value="OXALOACETATE DECARBOXYLASE ALPHA CHAIN"/>
    <property type="match status" value="1"/>
</dbReference>
<name>A0A1G6Z765_9BACT</name>
<evidence type="ECO:0000259" key="3">
    <source>
        <dbReference type="PROSITE" id="PS50968"/>
    </source>
</evidence>
<dbReference type="PROSITE" id="PS00188">
    <property type="entry name" value="BIOTIN"/>
    <property type="match status" value="1"/>
</dbReference>
<dbReference type="EMBL" id="FNAQ01000002">
    <property type="protein sequence ID" value="SDD98450.1"/>
    <property type="molecule type" value="Genomic_DNA"/>
</dbReference>
<feature type="compositionally biased region" description="Low complexity" evidence="2">
    <location>
        <begin position="55"/>
        <end position="76"/>
    </location>
</feature>
<dbReference type="STRING" id="57664.SAMN05661003_102322"/>
<dbReference type="InterPro" id="IPR001882">
    <property type="entry name" value="Biotin_BS"/>
</dbReference>
<evidence type="ECO:0000256" key="1">
    <source>
        <dbReference type="ARBA" id="ARBA00023267"/>
    </source>
</evidence>
<keyword evidence="5" id="KW-1185">Reference proteome</keyword>
<dbReference type="Pfam" id="PF00364">
    <property type="entry name" value="Biotin_lipoyl"/>
    <property type="match status" value="1"/>
</dbReference>
<dbReference type="Proteomes" id="UP000243205">
    <property type="component" value="Unassembled WGS sequence"/>
</dbReference>
<dbReference type="CDD" id="cd06850">
    <property type="entry name" value="biotinyl_domain"/>
    <property type="match status" value="1"/>
</dbReference>
<proteinExistence type="predicted"/>
<organism evidence="4 5">
    <name type="scientific">Desulfuromonas thiophila</name>
    <dbReference type="NCBI Taxonomy" id="57664"/>
    <lineage>
        <taxon>Bacteria</taxon>
        <taxon>Pseudomonadati</taxon>
        <taxon>Thermodesulfobacteriota</taxon>
        <taxon>Desulfuromonadia</taxon>
        <taxon>Desulfuromonadales</taxon>
        <taxon>Desulfuromonadaceae</taxon>
        <taxon>Desulfuromonas</taxon>
    </lineage>
</organism>
<accession>A0A1G6Z765</accession>
<evidence type="ECO:0000313" key="5">
    <source>
        <dbReference type="Proteomes" id="UP000243205"/>
    </source>
</evidence>
<dbReference type="AlphaFoldDB" id="A0A1G6Z765"/>
<keyword evidence="1" id="KW-0092">Biotin</keyword>
<sequence>MRKYQLTINDKAVTVTLKELSAEAAEVEIDGCSYQVRIEQIHQQEAFGPQRRSLTGAMPPAATQPATGPTSATAPAVTATSQEDLCAPIPGTILCLHVAVGDPVEAGQPLYKLEAMKMENEISSPRCGTVTQILVRAGDSVAQGQAILQLAARTPQRRQNDASEGI</sequence>
<dbReference type="FunFam" id="2.40.50.100:FF:000003">
    <property type="entry name" value="Acetyl-CoA carboxylase biotin carboxyl carrier protein"/>
    <property type="match status" value="1"/>
</dbReference>
<evidence type="ECO:0000313" key="4">
    <source>
        <dbReference type="EMBL" id="SDD98450.1"/>
    </source>
</evidence>
<reference evidence="5" key="1">
    <citation type="submission" date="2016-10" db="EMBL/GenBank/DDBJ databases">
        <authorList>
            <person name="Varghese N."/>
            <person name="Submissions S."/>
        </authorList>
    </citation>
    <scope>NUCLEOTIDE SEQUENCE [LARGE SCALE GENOMIC DNA]</scope>
    <source>
        <strain evidence="5">DSM 8987</strain>
    </source>
</reference>
<protein>
    <submittedName>
        <fullName evidence="4">Biotin carboxyl carrier protein</fullName>
    </submittedName>
</protein>
<evidence type="ECO:0000256" key="2">
    <source>
        <dbReference type="SAM" id="MobiDB-lite"/>
    </source>
</evidence>
<dbReference type="InterPro" id="IPR050709">
    <property type="entry name" value="Biotin_Carboxyl_Carrier/Decarb"/>
</dbReference>
<dbReference type="SUPFAM" id="SSF51230">
    <property type="entry name" value="Single hybrid motif"/>
    <property type="match status" value="1"/>
</dbReference>
<dbReference type="PANTHER" id="PTHR45266:SF3">
    <property type="entry name" value="OXALOACETATE DECARBOXYLASE ALPHA CHAIN"/>
    <property type="match status" value="1"/>
</dbReference>
<dbReference type="Gene3D" id="2.40.50.100">
    <property type="match status" value="1"/>
</dbReference>
<feature type="region of interest" description="Disordered" evidence="2">
    <location>
        <begin position="51"/>
        <end position="76"/>
    </location>
</feature>
<gene>
    <name evidence="4" type="ORF">SAMN05661003_102322</name>
</gene>
<feature type="domain" description="Lipoyl-binding" evidence="3">
    <location>
        <begin position="76"/>
        <end position="151"/>
    </location>
</feature>